<accession>A0A8J7HC55</accession>
<proteinExistence type="predicted"/>
<dbReference type="Gene3D" id="3.30.360.10">
    <property type="entry name" value="Dihydrodipicolinate Reductase, domain 2"/>
    <property type="match status" value="1"/>
</dbReference>
<evidence type="ECO:0000259" key="2">
    <source>
        <dbReference type="Pfam" id="PF22725"/>
    </source>
</evidence>
<evidence type="ECO:0000313" key="4">
    <source>
        <dbReference type="Proteomes" id="UP000623269"/>
    </source>
</evidence>
<dbReference type="Pfam" id="PF01408">
    <property type="entry name" value="GFO_IDH_MocA"/>
    <property type="match status" value="1"/>
</dbReference>
<keyword evidence="4" id="KW-1185">Reference proteome</keyword>
<dbReference type="InterPro" id="IPR055170">
    <property type="entry name" value="GFO_IDH_MocA-like_dom"/>
</dbReference>
<dbReference type="PANTHER" id="PTHR43249:SF1">
    <property type="entry name" value="D-GLUCOSIDE 3-DEHYDROGENASE"/>
    <property type="match status" value="1"/>
</dbReference>
<dbReference type="Pfam" id="PF22725">
    <property type="entry name" value="GFO_IDH_MocA_C3"/>
    <property type="match status" value="1"/>
</dbReference>
<organism evidence="3 4">
    <name type="scientific">Mobilitalea sibirica</name>
    <dbReference type="NCBI Taxonomy" id="1462919"/>
    <lineage>
        <taxon>Bacteria</taxon>
        <taxon>Bacillati</taxon>
        <taxon>Bacillota</taxon>
        <taxon>Clostridia</taxon>
        <taxon>Lachnospirales</taxon>
        <taxon>Lachnospiraceae</taxon>
        <taxon>Mobilitalea</taxon>
    </lineage>
</organism>
<dbReference type="InterPro" id="IPR052515">
    <property type="entry name" value="Gfo/Idh/MocA_Oxidoreductase"/>
</dbReference>
<dbReference type="SUPFAM" id="SSF55347">
    <property type="entry name" value="Glyceraldehyde-3-phosphate dehydrogenase-like, C-terminal domain"/>
    <property type="match status" value="1"/>
</dbReference>
<dbReference type="RefSeq" id="WP_197662295.1">
    <property type="nucleotide sequence ID" value="NZ_JAEAGR010000016.1"/>
</dbReference>
<dbReference type="PANTHER" id="PTHR43249">
    <property type="entry name" value="UDP-N-ACETYL-2-AMINO-2-DEOXY-D-GLUCURONATE OXIDASE"/>
    <property type="match status" value="1"/>
</dbReference>
<dbReference type="SUPFAM" id="SSF51735">
    <property type="entry name" value="NAD(P)-binding Rossmann-fold domains"/>
    <property type="match status" value="1"/>
</dbReference>
<dbReference type="GO" id="GO:0000166">
    <property type="term" value="F:nucleotide binding"/>
    <property type="evidence" value="ECO:0007669"/>
    <property type="project" value="InterPro"/>
</dbReference>
<dbReference type="InterPro" id="IPR036291">
    <property type="entry name" value="NAD(P)-bd_dom_sf"/>
</dbReference>
<gene>
    <name evidence="3" type="ORF">I5677_14205</name>
</gene>
<reference evidence="3" key="1">
    <citation type="submission" date="2020-12" db="EMBL/GenBank/DDBJ databases">
        <title>M. sibirica DSM 26468T genome.</title>
        <authorList>
            <person name="Thieme N."/>
            <person name="Rettenmaier R."/>
            <person name="Zverlov V."/>
            <person name="Liebl W."/>
        </authorList>
    </citation>
    <scope>NUCLEOTIDE SEQUENCE</scope>
    <source>
        <strain evidence="3">DSM 26468</strain>
    </source>
</reference>
<evidence type="ECO:0000313" key="3">
    <source>
        <dbReference type="EMBL" id="MBH1942050.1"/>
    </source>
</evidence>
<sequence length="360" mass="41013">MSLKYALIGCGRISPNHIAAAQDNNLEIVAICDIDVTKMDEISDKFKLSNNIHRYVDYKDMVKNEKLDLIAICTESGKHGEIALNCIEEGINLIIEKPIALSLEEADEIIFRAKEKNIKVCACHQNRFNKSIQKIRQAYEENRFGKLLHGTAHIRWNRGKDYYIQAPWRGTWEQDGGALMNQCIHNIDLLIWMMGEEVTEVIGITDNLIHDFIEAEDVGLALLKFSNGSYGIVEGTTNIYPRNLEETLYIFGEKGTVKAGGKSVNLIEEWQFADEIDNSEEIKAKYNENPPNVYGYGHKPLYTDMIDAIINDRKPYITAEDGRRVLEVVLAIYKSAAEDKKIKLPLNKCSTMEFKGRFDR</sequence>
<comment type="caution">
    <text evidence="3">The sequence shown here is derived from an EMBL/GenBank/DDBJ whole genome shotgun (WGS) entry which is preliminary data.</text>
</comment>
<feature type="domain" description="Gfo/Idh/MocA-like oxidoreductase N-terminal" evidence="1">
    <location>
        <begin position="3"/>
        <end position="120"/>
    </location>
</feature>
<evidence type="ECO:0000259" key="1">
    <source>
        <dbReference type="Pfam" id="PF01408"/>
    </source>
</evidence>
<feature type="domain" description="GFO/IDH/MocA-like oxidoreductase" evidence="2">
    <location>
        <begin position="132"/>
        <end position="257"/>
    </location>
</feature>
<name>A0A8J7HC55_9FIRM</name>
<dbReference type="Gene3D" id="3.40.50.720">
    <property type="entry name" value="NAD(P)-binding Rossmann-like Domain"/>
    <property type="match status" value="1"/>
</dbReference>
<dbReference type="Proteomes" id="UP000623269">
    <property type="component" value="Unassembled WGS sequence"/>
</dbReference>
<dbReference type="InterPro" id="IPR000683">
    <property type="entry name" value="Gfo/Idh/MocA-like_OxRdtase_N"/>
</dbReference>
<protein>
    <submittedName>
        <fullName evidence="3">Gfo/Idh/MocA family oxidoreductase</fullName>
    </submittedName>
</protein>
<dbReference type="EMBL" id="JAEAGR010000016">
    <property type="protein sequence ID" value="MBH1942050.1"/>
    <property type="molecule type" value="Genomic_DNA"/>
</dbReference>
<dbReference type="AlphaFoldDB" id="A0A8J7HC55"/>